<evidence type="ECO:0000256" key="4">
    <source>
        <dbReference type="ARBA" id="ARBA00022614"/>
    </source>
</evidence>
<feature type="domain" description="Disease resistance R13L4/SHOC-2-like LRR" evidence="14">
    <location>
        <begin position="315"/>
        <end position="521"/>
    </location>
</feature>
<dbReference type="Gene3D" id="3.80.10.10">
    <property type="entry name" value="Ribonuclease Inhibitor"/>
    <property type="match status" value="5"/>
</dbReference>
<feature type="transmembrane region" description="Helical" evidence="12">
    <location>
        <begin position="12"/>
        <end position="36"/>
    </location>
</feature>
<evidence type="ECO:0000256" key="6">
    <source>
        <dbReference type="ARBA" id="ARBA00022729"/>
    </source>
</evidence>
<dbReference type="Pfam" id="PF08263">
    <property type="entry name" value="LRRNT_2"/>
    <property type="match status" value="2"/>
</dbReference>
<accession>A0A5E4F3U6</accession>
<dbReference type="Proteomes" id="UP000327085">
    <property type="component" value="Chromosome 4"/>
</dbReference>
<evidence type="ECO:0000313" key="15">
    <source>
        <dbReference type="EMBL" id="VVA22120.1"/>
    </source>
</evidence>
<dbReference type="SUPFAM" id="SSF52058">
    <property type="entry name" value="L domain-like"/>
    <property type="match status" value="1"/>
</dbReference>
<evidence type="ECO:0000256" key="2">
    <source>
        <dbReference type="ARBA" id="ARBA00009592"/>
    </source>
</evidence>
<dbReference type="FunFam" id="3.80.10.10:FF:000095">
    <property type="entry name" value="LRR receptor-like serine/threonine-protein kinase GSO1"/>
    <property type="match status" value="1"/>
</dbReference>
<dbReference type="Pfam" id="PF23598">
    <property type="entry name" value="LRR_14"/>
    <property type="match status" value="2"/>
</dbReference>
<evidence type="ECO:0000259" key="14">
    <source>
        <dbReference type="Pfam" id="PF23598"/>
    </source>
</evidence>
<protein>
    <submittedName>
        <fullName evidence="15">PREDICTED: LRR receptor</fullName>
    </submittedName>
</protein>
<feature type="domain" description="Leucine-rich repeat-containing N-terminal plant-type" evidence="13">
    <location>
        <begin position="41"/>
        <end position="77"/>
    </location>
</feature>
<evidence type="ECO:0000256" key="11">
    <source>
        <dbReference type="ARBA" id="ARBA00023180"/>
    </source>
</evidence>
<dbReference type="InterPro" id="IPR003591">
    <property type="entry name" value="Leu-rich_rpt_typical-subtyp"/>
</dbReference>
<keyword evidence="8 12" id="KW-1133">Transmembrane helix</keyword>
<dbReference type="GO" id="GO:0005886">
    <property type="term" value="C:plasma membrane"/>
    <property type="evidence" value="ECO:0007669"/>
    <property type="project" value="UniProtKB-SubCell"/>
</dbReference>
<sequence length="1395" mass="156107">MDSNNPTFHLHFAHYLLFLYLASSYYLSFGDGLPILKCTEKERRALLSFKQDLTDPSGTLSSWVGHDCCRWKGISCNTGHVTKVDLRKQGGFFGKSRLLFTAPIDEEDWKELAYERSSNSSLGGKINPSLLSLKYLIYLDLSKNNFHGIPIPMFFGQLKSLQYLNVSFASFAGEVPSSLGNLSNLNYLDLSSNFLLSWTISSGNLNWLSHLTSLKYLNLNGVNLGSTGASWLHAVNMVPSLLELHLSSCEIENLPLSLRSINFTSLLILDISKNDIQSTFPSWFFNLTSLRKLDLRYNSVTGPIPSEFTSIKYLEYLDLSGDELEGQIPEFIGNLCRLKILNLNENEFFGGIEELLNGFSNCSENRLESLDLSYNRLESELPASLVMLHKLQHLNLGFNNFQGSIPEFIRNLSSLKTLSFSYNLMNGSIPESLGQLSELVHLDLSWNSWKGILTEAHFINLTRLEYVAIGTKPGQPMSLIFDMADEWLPPFTLHTVNIINCQVGPAFPFWLQSKSELSSITLRSPGISDSIPEDWFLKISSQVEYLDLSYNQIFGKLPSQLKFPNLQSVDLSHNQLEGPLPLWSTNATILDLESNLFSGPIPSNFDQHFVQLQELHLSENNLGGIIPPSICNMKSLSILSLRRNQLSGDLPQTWSVCYNLTILDVANNNLSGNIPSTMGVSSHLQVLKLNNNNFGGKIPFSLQNCSDLETIDLGGNKFFGNIPLWIGSKMNMLSILRLRSNNLNGHIPQQLCNLRNLHILDLGHNNFSGTIPKCLNNITVFTSVNTLGVSPDYNQQTTVISKGSELEYNTTLFAVKSIDLSSNNLEGEIPEEISSLIALGILNLSMNQLSGNIPSRIGNLRWLETLDLSHNHLSGQIPKSFSSLTSVSHLNLSYNKLVGRIPLGNQLQTLDDPSIYEGNPSLCGVPLPKCPGDDTSTTKEAKDNIEEGKDNGVLWFYVTTVLGFVVGFWGVCGTLLLKKSWRCLGDDTFTTKEAKDNIEEGNDNGVLWFYVSMILGFVVGFWGVCGTLLLKKSRRYAYFQFFDDIKDKALLSFKKDVTDPSGRLSSWAGLDCCLWNGITCNNRTGHVAKLDLRNTYPFPTRSDPEYDRDELAYQHSCLDGKINPSLLSLKHLYYLDLSGNNFELSKSIGLHKSLRYLNLSFALSYPVKIPEFIGNLSSLETLDLSNNYFEEAPFPKFFGQLKSLRHLDISFASFVGQIPLNFGNLSNLNYLDLSRNFGLEISSKNLNWHPHLSSLKYLNLHMIDVVSTGVSLLHAVNMLPSLLELHLSYCRITDIPLSMQKINITSLSTFDMSMNYIISPLPSWFSNLTSLRKLNLSQNYFTDPIPHEFASLKYLEGLDLANNALQGQIPKLIGNLCELKTLNKATNLMGGFLSF</sequence>
<feature type="domain" description="Leucine-rich repeat-containing N-terminal plant-type" evidence="13">
    <location>
        <begin position="1048"/>
        <end position="1081"/>
    </location>
</feature>
<keyword evidence="9 12" id="KW-0472">Membrane</keyword>
<organism evidence="15 16">
    <name type="scientific">Prunus dulcis</name>
    <name type="common">Almond</name>
    <name type="synonym">Amygdalus dulcis</name>
    <dbReference type="NCBI Taxonomy" id="3755"/>
    <lineage>
        <taxon>Eukaryota</taxon>
        <taxon>Viridiplantae</taxon>
        <taxon>Streptophyta</taxon>
        <taxon>Embryophyta</taxon>
        <taxon>Tracheophyta</taxon>
        <taxon>Spermatophyta</taxon>
        <taxon>Magnoliopsida</taxon>
        <taxon>eudicotyledons</taxon>
        <taxon>Gunneridae</taxon>
        <taxon>Pentapetalae</taxon>
        <taxon>rosids</taxon>
        <taxon>fabids</taxon>
        <taxon>Rosales</taxon>
        <taxon>Rosaceae</taxon>
        <taxon>Amygdaloideae</taxon>
        <taxon>Amygdaleae</taxon>
        <taxon>Prunus</taxon>
    </lineage>
</organism>
<dbReference type="Pfam" id="PF00560">
    <property type="entry name" value="LRR_1"/>
    <property type="match status" value="9"/>
</dbReference>
<name>A0A5E4F3U6_PRUDU</name>
<keyword evidence="10 15" id="KW-0675">Receptor</keyword>
<dbReference type="FunCoup" id="A0A5E4F3U6">
    <property type="interactions" value="526"/>
</dbReference>
<dbReference type="Pfam" id="PF13855">
    <property type="entry name" value="LRR_8"/>
    <property type="match status" value="1"/>
</dbReference>
<dbReference type="InterPro" id="IPR046956">
    <property type="entry name" value="RLP23-like"/>
</dbReference>
<evidence type="ECO:0000256" key="1">
    <source>
        <dbReference type="ARBA" id="ARBA00004251"/>
    </source>
</evidence>
<dbReference type="PANTHER" id="PTHR48063:SF90">
    <property type="entry name" value="OS11G0565920 PROTEIN"/>
    <property type="match status" value="1"/>
</dbReference>
<feature type="transmembrane region" description="Helical" evidence="12">
    <location>
        <begin position="954"/>
        <end position="977"/>
    </location>
</feature>
<keyword evidence="4" id="KW-0433">Leucine-rich repeat</keyword>
<comment type="subcellular location">
    <subcellularLocation>
        <location evidence="1">Cell membrane</location>
        <topology evidence="1">Single-pass type I membrane protein</topology>
    </subcellularLocation>
</comment>
<evidence type="ECO:0000256" key="9">
    <source>
        <dbReference type="ARBA" id="ARBA00023136"/>
    </source>
</evidence>
<evidence type="ECO:0000256" key="8">
    <source>
        <dbReference type="ARBA" id="ARBA00022989"/>
    </source>
</evidence>
<dbReference type="InterPro" id="IPR055414">
    <property type="entry name" value="LRR_R13L4/SHOC2-like"/>
</dbReference>
<evidence type="ECO:0000259" key="13">
    <source>
        <dbReference type="Pfam" id="PF08263"/>
    </source>
</evidence>
<dbReference type="SMART" id="SM00365">
    <property type="entry name" value="LRR_SD22"/>
    <property type="match status" value="7"/>
</dbReference>
<dbReference type="PANTHER" id="PTHR48063">
    <property type="entry name" value="LRR RECEPTOR-LIKE KINASE"/>
    <property type="match status" value="1"/>
</dbReference>
<dbReference type="InterPro" id="IPR032675">
    <property type="entry name" value="LRR_dom_sf"/>
</dbReference>
<comment type="similarity">
    <text evidence="2">Belongs to the RLP family.</text>
</comment>
<dbReference type="EMBL" id="CABIKO010000058">
    <property type="protein sequence ID" value="VVA22120.1"/>
    <property type="molecule type" value="Genomic_DNA"/>
</dbReference>
<dbReference type="FunFam" id="3.80.10.10:FF:000649">
    <property type="entry name" value="Leucine Rich Repeat family protein"/>
    <property type="match status" value="2"/>
</dbReference>
<evidence type="ECO:0000256" key="3">
    <source>
        <dbReference type="ARBA" id="ARBA00022475"/>
    </source>
</evidence>
<dbReference type="SUPFAM" id="SSF52047">
    <property type="entry name" value="RNI-like"/>
    <property type="match status" value="2"/>
</dbReference>
<gene>
    <name evidence="15" type="ORF">ALMOND_2B028332</name>
</gene>
<dbReference type="Gramene" id="VVA22120">
    <property type="protein sequence ID" value="VVA22120"/>
    <property type="gene ID" value="Prudul26B028332"/>
</dbReference>
<keyword evidence="6" id="KW-0732">Signal</keyword>
<feature type="domain" description="Disease resistance R13L4/SHOC-2-like LRR" evidence="14">
    <location>
        <begin position="1121"/>
        <end position="1336"/>
    </location>
</feature>
<dbReference type="SMART" id="SM00369">
    <property type="entry name" value="LRR_TYP"/>
    <property type="match status" value="15"/>
</dbReference>
<evidence type="ECO:0000256" key="5">
    <source>
        <dbReference type="ARBA" id="ARBA00022692"/>
    </source>
</evidence>
<evidence type="ECO:0000256" key="10">
    <source>
        <dbReference type="ARBA" id="ARBA00023170"/>
    </source>
</evidence>
<dbReference type="FunFam" id="3.80.10.10:FF:000111">
    <property type="entry name" value="LRR receptor-like serine/threonine-protein kinase ERECTA"/>
    <property type="match status" value="1"/>
</dbReference>
<evidence type="ECO:0000256" key="12">
    <source>
        <dbReference type="SAM" id="Phobius"/>
    </source>
</evidence>
<proteinExistence type="inferred from homology"/>
<dbReference type="PRINTS" id="PR00019">
    <property type="entry name" value="LEURICHRPT"/>
</dbReference>
<dbReference type="InterPro" id="IPR001611">
    <property type="entry name" value="Leu-rich_rpt"/>
</dbReference>
<reference evidence="16" key="1">
    <citation type="journal article" date="2020" name="Plant J.">
        <title>Transposons played a major role in the diversification between the closely related almond and peach genomes: results from the almond genome sequence.</title>
        <authorList>
            <person name="Alioto T."/>
            <person name="Alexiou K.G."/>
            <person name="Bardil A."/>
            <person name="Barteri F."/>
            <person name="Castanera R."/>
            <person name="Cruz F."/>
            <person name="Dhingra A."/>
            <person name="Duval H."/>
            <person name="Fernandez I Marti A."/>
            <person name="Frias L."/>
            <person name="Galan B."/>
            <person name="Garcia J.L."/>
            <person name="Howad W."/>
            <person name="Gomez-Garrido J."/>
            <person name="Gut M."/>
            <person name="Julca I."/>
            <person name="Morata J."/>
            <person name="Puigdomenech P."/>
            <person name="Ribeca P."/>
            <person name="Rubio Cabetas M.J."/>
            <person name="Vlasova A."/>
            <person name="Wirthensohn M."/>
            <person name="Garcia-Mas J."/>
            <person name="Gabaldon T."/>
            <person name="Casacuberta J.M."/>
            <person name="Arus P."/>
        </authorList>
    </citation>
    <scope>NUCLEOTIDE SEQUENCE [LARGE SCALE GENOMIC DNA]</scope>
    <source>
        <strain evidence="16">cv. Texas</strain>
    </source>
</reference>
<dbReference type="InParanoid" id="A0A5E4F3U6"/>
<dbReference type="FunFam" id="3.80.10.10:FF:000041">
    <property type="entry name" value="LRR receptor-like serine/threonine-protein kinase ERECTA"/>
    <property type="match status" value="1"/>
</dbReference>
<keyword evidence="5 12" id="KW-0812">Transmembrane</keyword>
<feature type="transmembrane region" description="Helical" evidence="12">
    <location>
        <begin position="1007"/>
        <end position="1030"/>
    </location>
</feature>
<keyword evidence="11" id="KW-0325">Glycoprotein</keyword>
<dbReference type="InterPro" id="IPR013210">
    <property type="entry name" value="LRR_N_plant-typ"/>
</dbReference>
<evidence type="ECO:0000313" key="16">
    <source>
        <dbReference type="Proteomes" id="UP000327085"/>
    </source>
</evidence>
<keyword evidence="7" id="KW-0677">Repeat</keyword>
<evidence type="ECO:0000256" key="7">
    <source>
        <dbReference type="ARBA" id="ARBA00022737"/>
    </source>
</evidence>
<dbReference type="OMA" id="QIENCRI"/>
<keyword evidence="3" id="KW-1003">Cell membrane</keyword>